<name>A0ABV2AJI9_9EUKA</name>
<evidence type="ECO:0000313" key="3">
    <source>
        <dbReference type="EMBL" id="MES1919835.1"/>
    </source>
</evidence>
<dbReference type="InterPro" id="IPR053356">
    <property type="entry name" value="Calcium-reg_actin-bundling"/>
</dbReference>
<feature type="coiled-coil region" evidence="1">
    <location>
        <begin position="169"/>
        <end position="199"/>
    </location>
</feature>
<dbReference type="Pfam" id="PF18060">
    <property type="entry name" value="F_actin_bund_C"/>
    <property type="match status" value="1"/>
</dbReference>
<evidence type="ECO:0000313" key="4">
    <source>
        <dbReference type="Proteomes" id="UP001439008"/>
    </source>
</evidence>
<sequence length="279" mass="32383">MSEGKSFKQSLDSESAAFFDRMTKNTFREQAISVLNAYWKEIGTQADIIYHVFYKTMTKTDMHAKNVDLIHLYEEGNFLELNMALYFYEKLCKFVEEHPEWKQDKYKISQPQMLTAIKRRNELRDKVDVNISNNISLLEVLLHQYRGNANINPADYVHRSMNIDEHPKIREARLALEDVNKKIKEYEAKKSELEEKSKKPGIQGSKAKHELAIFECGPERESLNESLLHAEALLRKMHKQFGDGAPASSGSENALGDQRGTLFWMDCEIAEKKRLYGKK</sequence>
<dbReference type="Proteomes" id="UP001439008">
    <property type="component" value="Unassembled WGS sequence"/>
</dbReference>
<proteinExistence type="predicted"/>
<accession>A0ABV2AJI9</accession>
<evidence type="ECO:0000256" key="1">
    <source>
        <dbReference type="SAM" id="Coils"/>
    </source>
</evidence>
<keyword evidence="4" id="KW-1185">Reference proteome</keyword>
<reference evidence="3 4" key="1">
    <citation type="journal article" date="2024" name="BMC Biol.">
        <title>Comparative genomics of Ascetosporea gives new insight into the evolutionary basis for animal parasitism in Rhizaria.</title>
        <authorList>
            <person name="Hiltunen Thoren M."/>
            <person name="Onut-Brannstrom I."/>
            <person name="Alfjorden A."/>
            <person name="Peckova H."/>
            <person name="Swords F."/>
            <person name="Hooper C."/>
            <person name="Holzer A.S."/>
            <person name="Bass D."/>
            <person name="Burki F."/>
        </authorList>
    </citation>
    <scope>NUCLEOTIDE SEQUENCE [LARGE SCALE GENOMIC DNA]</scope>
    <source>
        <strain evidence="3">20-A016</strain>
    </source>
</reference>
<gene>
    <name evidence="3" type="ORF">MHBO_001594</name>
</gene>
<protein>
    <recommendedName>
        <fullName evidence="2">Calcium-regulated actin-bundling protein C-terminal domain-containing protein</fullName>
    </recommendedName>
</protein>
<organism evidence="3 4">
    <name type="scientific">Bonamia ostreae</name>
    <dbReference type="NCBI Taxonomy" id="126728"/>
    <lineage>
        <taxon>Eukaryota</taxon>
        <taxon>Sar</taxon>
        <taxon>Rhizaria</taxon>
        <taxon>Endomyxa</taxon>
        <taxon>Ascetosporea</taxon>
        <taxon>Haplosporida</taxon>
        <taxon>Bonamia</taxon>
    </lineage>
</organism>
<comment type="caution">
    <text evidence="3">The sequence shown here is derived from an EMBL/GenBank/DDBJ whole genome shotgun (WGS) entry which is preliminary data.</text>
</comment>
<dbReference type="EMBL" id="JBDODL010000415">
    <property type="protein sequence ID" value="MES1919835.1"/>
    <property type="molecule type" value="Genomic_DNA"/>
</dbReference>
<keyword evidence="1" id="KW-0175">Coiled coil</keyword>
<dbReference type="InterPro" id="IPR040810">
    <property type="entry name" value="F_actin_bund_C"/>
</dbReference>
<dbReference type="PANTHER" id="PTHR37009">
    <property type="entry name" value="EF-HAND DOMAIN-CONTAINING PROTEIN"/>
    <property type="match status" value="1"/>
</dbReference>
<feature type="domain" description="Calcium-regulated actin-bundling protein C-terminal" evidence="2">
    <location>
        <begin position="174"/>
        <end position="249"/>
    </location>
</feature>
<dbReference type="PANTHER" id="PTHR37009:SF1">
    <property type="entry name" value="CALCIUM-REGULATED ACTIN-BUNDLING PROTEIN"/>
    <property type="match status" value="1"/>
</dbReference>
<evidence type="ECO:0000259" key="2">
    <source>
        <dbReference type="Pfam" id="PF18060"/>
    </source>
</evidence>